<keyword evidence="6 8" id="KW-0472">Membrane</keyword>
<evidence type="ECO:0000256" key="5">
    <source>
        <dbReference type="ARBA" id="ARBA00022989"/>
    </source>
</evidence>
<dbReference type="Pfam" id="PF03600">
    <property type="entry name" value="CitMHS"/>
    <property type="match status" value="1"/>
</dbReference>
<keyword evidence="3 8" id="KW-0812">Transmembrane</keyword>
<feature type="transmembrane region" description="Helical" evidence="8">
    <location>
        <begin position="52"/>
        <end position="69"/>
    </location>
</feature>
<feature type="region of interest" description="Disordered" evidence="7">
    <location>
        <begin position="1"/>
        <end position="22"/>
    </location>
</feature>
<evidence type="ECO:0000313" key="11">
    <source>
        <dbReference type="Proteomes" id="UP001183619"/>
    </source>
</evidence>
<keyword evidence="2" id="KW-0813">Transport</keyword>
<evidence type="ECO:0000256" key="7">
    <source>
        <dbReference type="SAM" id="MobiDB-lite"/>
    </source>
</evidence>
<feature type="transmembrane region" description="Helical" evidence="8">
    <location>
        <begin position="230"/>
        <end position="252"/>
    </location>
</feature>
<protein>
    <submittedName>
        <fullName evidence="10">Anion transporter</fullName>
    </submittedName>
</protein>
<feature type="transmembrane region" description="Helical" evidence="8">
    <location>
        <begin position="332"/>
        <end position="350"/>
    </location>
</feature>
<reference evidence="10 11" key="1">
    <citation type="submission" date="2023-07" db="EMBL/GenBank/DDBJ databases">
        <title>Sequencing the genomes of 1000 actinobacteria strains.</title>
        <authorList>
            <person name="Klenk H.-P."/>
        </authorList>
    </citation>
    <scope>NUCLEOTIDE SEQUENCE [LARGE SCALE GENOMIC DNA]</scope>
    <source>
        <strain evidence="10 11">DSM 44508</strain>
    </source>
</reference>
<evidence type="ECO:0000256" key="1">
    <source>
        <dbReference type="ARBA" id="ARBA00004141"/>
    </source>
</evidence>
<dbReference type="InterPro" id="IPR004680">
    <property type="entry name" value="Cit_transptr-like_dom"/>
</dbReference>
<feature type="domain" description="Citrate transporter-like" evidence="9">
    <location>
        <begin position="65"/>
        <end position="426"/>
    </location>
</feature>
<feature type="transmembrane region" description="Helical" evidence="8">
    <location>
        <begin position="105"/>
        <end position="124"/>
    </location>
</feature>
<feature type="transmembrane region" description="Helical" evidence="8">
    <location>
        <begin position="144"/>
        <end position="171"/>
    </location>
</feature>
<evidence type="ECO:0000256" key="2">
    <source>
        <dbReference type="ARBA" id="ARBA00022448"/>
    </source>
</evidence>
<dbReference type="EMBL" id="JAVDYF010000001">
    <property type="protein sequence ID" value="MDR7355294.1"/>
    <property type="molecule type" value="Genomic_DNA"/>
</dbReference>
<feature type="transmembrane region" description="Helical" evidence="8">
    <location>
        <begin position="372"/>
        <end position="392"/>
    </location>
</feature>
<dbReference type="Proteomes" id="UP001183619">
    <property type="component" value="Unassembled WGS sequence"/>
</dbReference>
<comment type="caution">
    <text evidence="10">The sequence shown here is derived from an EMBL/GenBank/DDBJ whole genome shotgun (WGS) entry which is preliminary data.</text>
</comment>
<comment type="subcellular location">
    <subcellularLocation>
        <location evidence="1">Membrane</location>
        <topology evidence="1">Multi-pass membrane protein</topology>
    </subcellularLocation>
</comment>
<feature type="transmembrane region" description="Helical" evidence="8">
    <location>
        <begin position="75"/>
        <end position="93"/>
    </location>
</feature>
<dbReference type="InterPro" id="IPR051679">
    <property type="entry name" value="DASS-Related_Transporters"/>
</dbReference>
<keyword evidence="11" id="KW-1185">Reference proteome</keyword>
<name>A0ABU2BD29_9CORY</name>
<keyword evidence="5 8" id="KW-1133">Transmembrane helix</keyword>
<evidence type="ECO:0000256" key="8">
    <source>
        <dbReference type="SAM" id="Phobius"/>
    </source>
</evidence>
<sequence length="492" mass="52673">MTMLITPASSSQPEFPQLPTPKRPQPKSIFITIIGIVCVAALLWAPSALDGAARLTLAVFVAAVFLWVFSKVPDTYVALGAACLLVILGIINVDKFFQPLGDETTWLLIGAFVIAAAVTKTGLAPRATAWLCSGVKSPRALVHLLTLAIVCTAFMIPATSGRAALILPVFLAIVPVLKNTHNWLIVTLSIVLPSVVLLSAVASFIGAGAHLITAQILEESGFGTITFTQWMLYGLPLAIVASHISAEVIYLATSNRKQRKSTLSISEYDFPPQPARSLQESRTLIVLGIAIALWLSESLHQIPPALVAVICALLITSPRFGAVELNEAIKKVPWSLLLFMTATVAISHALKESGAAEIMAHAIFGRLPTGSAAQWAFILAVIAISSAAHLLIQSRSARSAVLIPIVISLALPLELNPVAVAFISTAASGFCHTLPSSAKPLVIFYSENNEEFPSFTQSQLMRISFILFPFHIATIALFAFWIWPLMGLHLTP</sequence>
<evidence type="ECO:0000256" key="3">
    <source>
        <dbReference type="ARBA" id="ARBA00022692"/>
    </source>
</evidence>
<evidence type="ECO:0000256" key="4">
    <source>
        <dbReference type="ARBA" id="ARBA00022737"/>
    </source>
</evidence>
<evidence type="ECO:0000313" key="10">
    <source>
        <dbReference type="EMBL" id="MDR7355294.1"/>
    </source>
</evidence>
<dbReference type="PANTHER" id="PTHR43652:SF2">
    <property type="entry name" value="BASIC AMINO ACID ANTIPORTER YFCC-RELATED"/>
    <property type="match status" value="1"/>
</dbReference>
<organism evidence="10 11">
    <name type="scientific">Corynebacterium felinum</name>
    <dbReference type="NCBI Taxonomy" id="131318"/>
    <lineage>
        <taxon>Bacteria</taxon>
        <taxon>Bacillati</taxon>
        <taxon>Actinomycetota</taxon>
        <taxon>Actinomycetes</taxon>
        <taxon>Mycobacteriales</taxon>
        <taxon>Corynebacteriaceae</taxon>
        <taxon>Corynebacterium</taxon>
    </lineage>
</organism>
<keyword evidence="4" id="KW-0677">Repeat</keyword>
<proteinExistence type="predicted"/>
<feature type="transmembrane region" description="Helical" evidence="8">
    <location>
        <begin position="28"/>
        <end position="45"/>
    </location>
</feature>
<evidence type="ECO:0000259" key="9">
    <source>
        <dbReference type="Pfam" id="PF03600"/>
    </source>
</evidence>
<accession>A0ABU2BD29</accession>
<evidence type="ECO:0000256" key="6">
    <source>
        <dbReference type="ARBA" id="ARBA00023136"/>
    </source>
</evidence>
<feature type="transmembrane region" description="Helical" evidence="8">
    <location>
        <begin position="463"/>
        <end position="483"/>
    </location>
</feature>
<dbReference type="PANTHER" id="PTHR43652">
    <property type="entry name" value="BASIC AMINO ACID ANTIPORTER YFCC-RELATED"/>
    <property type="match status" value="1"/>
</dbReference>
<gene>
    <name evidence="10" type="ORF">J2S37_001832</name>
</gene>
<feature type="transmembrane region" description="Helical" evidence="8">
    <location>
        <begin position="183"/>
        <end position="210"/>
    </location>
</feature>